<dbReference type="EMBL" id="ASGP02000005">
    <property type="protein sequence ID" value="KAH9505959.1"/>
    <property type="molecule type" value="Genomic_DNA"/>
</dbReference>
<name>A0A922L433_DERFA</name>
<keyword evidence="2" id="KW-1185">Reference proteome</keyword>
<evidence type="ECO:0000313" key="2">
    <source>
        <dbReference type="Proteomes" id="UP000790347"/>
    </source>
</evidence>
<dbReference type="AlphaFoldDB" id="A0A922L433"/>
<reference evidence="1" key="2">
    <citation type="journal article" date="2022" name="Res Sq">
        <title>Comparative Genomics Reveals Insights into the Divergent Evolution of Astigmatic Mites and Household Pest Adaptations.</title>
        <authorList>
            <person name="Xiong Q."/>
            <person name="Wan A.T.-Y."/>
            <person name="Liu X.-Y."/>
            <person name="Fung C.S.-H."/>
            <person name="Xiao X."/>
            <person name="Malainual N."/>
            <person name="Hou J."/>
            <person name="Wang L."/>
            <person name="Wang M."/>
            <person name="Yang K."/>
            <person name="Cui Y."/>
            <person name="Leung E."/>
            <person name="Nong W."/>
            <person name="Shin S.-K."/>
            <person name="Au S."/>
            <person name="Jeong K.Y."/>
            <person name="Chew F.T."/>
            <person name="Hui J."/>
            <person name="Leung T.F."/>
            <person name="Tungtrongchitr A."/>
            <person name="Zhong N."/>
            <person name="Liu Z."/>
            <person name="Tsui S."/>
        </authorList>
    </citation>
    <scope>NUCLEOTIDE SEQUENCE</scope>
    <source>
        <strain evidence="1">Derf</strain>
        <tissue evidence="1">Whole organism</tissue>
    </source>
</reference>
<evidence type="ECO:0000313" key="1">
    <source>
        <dbReference type="EMBL" id="KAH9505959.1"/>
    </source>
</evidence>
<gene>
    <name evidence="1" type="ORF">DERF_010722</name>
</gene>
<accession>A0A922L433</accession>
<protein>
    <submittedName>
        <fullName evidence="1">Uncharacterized protein</fullName>
    </submittedName>
</protein>
<reference evidence="1" key="1">
    <citation type="submission" date="2013-05" db="EMBL/GenBank/DDBJ databases">
        <authorList>
            <person name="Yim A.K.Y."/>
            <person name="Chan T.F."/>
            <person name="Ji K.M."/>
            <person name="Liu X.Y."/>
            <person name="Zhou J.W."/>
            <person name="Li R.Q."/>
            <person name="Yang K.Y."/>
            <person name="Li J."/>
            <person name="Li M."/>
            <person name="Law P.T.W."/>
            <person name="Wu Y.L."/>
            <person name="Cai Z.L."/>
            <person name="Qin H."/>
            <person name="Bao Y."/>
            <person name="Leung R.K.K."/>
            <person name="Ng P.K.S."/>
            <person name="Zou J."/>
            <person name="Zhong X.J."/>
            <person name="Ran P.X."/>
            <person name="Zhong N.S."/>
            <person name="Liu Z.G."/>
            <person name="Tsui S.K.W."/>
        </authorList>
    </citation>
    <scope>NUCLEOTIDE SEQUENCE</scope>
    <source>
        <strain evidence="1">Derf</strain>
        <tissue evidence="1">Whole organism</tissue>
    </source>
</reference>
<dbReference type="Proteomes" id="UP000790347">
    <property type="component" value="Unassembled WGS sequence"/>
</dbReference>
<organism evidence="1 2">
    <name type="scientific">Dermatophagoides farinae</name>
    <name type="common">American house dust mite</name>
    <dbReference type="NCBI Taxonomy" id="6954"/>
    <lineage>
        <taxon>Eukaryota</taxon>
        <taxon>Metazoa</taxon>
        <taxon>Ecdysozoa</taxon>
        <taxon>Arthropoda</taxon>
        <taxon>Chelicerata</taxon>
        <taxon>Arachnida</taxon>
        <taxon>Acari</taxon>
        <taxon>Acariformes</taxon>
        <taxon>Sarcoptiformes</taxon>
        <taxon>Astigmata</taxon>
        <taxon>Psoroptidia</taxon>
        <taxon>Analgoidea</taxon>
        <taxon>Pyroglyphidae</taxon>
        <taxon>Dermatophagoidinae</taxon>
        <taxon>Dermatophagoides</taxon>
    </lineage>
</organism>
<proteinExistence type="predicted"/>
<comment type="caution">
    <text evidence="1">The sequence shown here is derived from an EMBL/GenBank/DDBJ whole genome shotgun (WGS) entry which is preliminary data.</text>
</comment>
<sequence length="60" mass="6604">MIGLLGFKSQGVIKSAAFSVENIFLEFDNNICRSVPVSFFNANGIRFVDAIAAVFNIDFK</sequence>